<feature type="domain" description="Replication-associated protein ORF2/G2P" evidence="1">
    <location>
        <begin position="43"/>
        <end position="107"/>
    </location>
</feature>
<proteinExistence type="predicted"/>
<protein>
    <recommendedName>
        <fullName evidence="1">Replication-associated protein ORF2/G2P domain-containing protein</fullName>
    </recommendedName>
</protein>
<organism evidence="2">
    <name type="scientific">uncultured prokaryote</name>
    <dbReference type="NCBI Taxonomy" id="198431"/>
    <lineage>
        <taxon>unclassified sequences</taxon>
        <taxon>environmental samples</taxon>
    </lineage>
</organism>
<reference evidence="2" key="1">
    <citation type="submission" date="2015-06" db="EMBL/GenBank/DDBJ databases">
        <authorList>
            <person name="Joergensen T."/>
        </authorList>
    </citation>
    <scope>NUCLEOTIDE SEQUENCE</scope>
    <source>
        <strain evidence="2">RGFK1212</strain>
    </source>
</reference>
<sequence>MAGRNPSPSKRGVIKGWSAAAVRRHTKWLYSIDAPQLTGVGVALTLTMRDTPPTADEFQRLREALLQRWRDAGATRFHWVIEWQRRGTPHIHAAVYFPDGTDPELTAAKLVFGWSAIAGQYGVTMAAQHFDEISGPLGWLQYLSKHAARGVKHYQRNGHPQGWEKTGRLWGKGGDWPSDEPMRFDLSTSAYHRYRRLVRSWRVADARAELVSARTPELAAKARRRVTYSRRMLSCNEPRLSAVRGVSDWLPEDVSLSLLALLEADGFEVIQRVE</sequence>
<evidence type="ECO:0000313" key="2">
    <source>
        <dbReference type="EMBL" id="CRY96682.1"/>
    </source>
</evidence>
<dbReference type="EMBL" id="LN853785">
    <property type="protein sequence ID" value="CRY96682.1"/>
    <property type="molecule type" value="Genomic_DNA"/>
</dbReference>
<reference evidence="2" key="2">
    <citation type="submission" date="2015-07" db="EMBL/GenBank/DDBJ databases">
        <title>Plasmids, circular viruses and viroids from rat gut.</title>
        <authorList>
            <person name="Jorgensen T.J."/>
            <person name="Hansen M.A."/>
            <person name="Xu Z."/>
            <person name="Tabak M.A."/>
            <person name="Sorensen S.J."/>
            <person name="Hansen L.H."/>
        </authorList>
    </citation>
    <scope>NUCLEOTIDE SEQUENCE</scope>
    <source>
        <strain evidence="2">RGFK1212</strain>
    </source>
</reference>
<evidence type="ECO:0000259" key="1">
    <source>
        <dbReference type="Pfam" id="PF23343"/>
    </source>
</evidence>
<dbReference type="InterPro" id="IPR056906">
    <property type="entry name" value="ORF2/G2P_dom"/>
</dbReference>
<dbReference type="AlphaFoldDB" id="A0A0H5QLQ0"/>
<dbReference type="Pfam" id="PF23343">
    <property type="entry name" value="REP_ORF2-G2P"/>
    <property type="match status" value="1"/>
</dbReference>
<name>A0A0H5QLQ0_9ZZZZ</name>
<accession>A0A0H5QLQ0</accession>